<proteinExistence type="predicted"/>
<dbReference type="EMBL" id="REFZ01000014">
    <property type="protein sequence ID" value="RQG98573.1"/>
    <property type="molecule type" value="Genomic_DNA"/>
</dbReference>
<feature type="domain" description="DUF4397" evidence="2">
    <location>
        <begin position="33"/>
        <end position="111"/>
    </location>
</feature>
<dbReference type="Proteomes" id="UP000281431">
    <property type="component" value="Unassembled WGS sequence"/>
</dbReference>
<reference evidence="3 4" key="1">
    <citation type="submission" date="2018-10" db="EMBL/GenBank/DDBJ databases">
        <title>Natrarchaeobius chitinivorans gen. nov., sp. nov., and Natrarchaeobius haloalkaliphilus sp. nov., alkaliphilic, chitin-utilizing haloarchaea from hypersaline alkaline lakes.</title>
        <authorList>
            <person name="Sorokin D.Y."/>
            <person name="Elcheninov A.G."/>
            <person name="Kostrikina N.A."/>
            <person name="Bale N.J."/>
            <person name="Sinninghe Damste J.S."/>
            <person name="Khijniak T.V."/>
            <person name="Kublanov I.V."/>
            <person name="Toshchakov S.V."/>
        </authorList>
    </citation>
    <scope>NUCLEOTIDE SEQUENCE [LARGE SCALE GENOMIC DNA]</scope>
    <source>
        <strain evidence="3 4">AArcht7</strain>
    </source>
</reference>
<comment type="caution">
    <text evidence="3">The sequence shown here is derived from an EMBL/GenBank/DDBJ whole genome shotgun (WGS) entry which is preliminary data.</text>
</comment>
<organism evidence="3 4">
    <name type="scientific">Natrarchaeobius chitinivorans</name>
    <dbReference type="NCBI Taxonomy" id="1679083"/>
    <lineage>
        <taxon>Archaea</taxon>
        <taxon>Methanobacteriati</taxon>
        <taxon>Methanobacteriota</taxon>
        <taxon>Stenosarchaea group</taxon>
        <taxon>Halobacteria</taxon>
        <taxon>Halobacteriales</taxon>
        <taxon>Natrialbaceae</taxon>
        <taxon>Natrarchaeobius</taxon>
    </lineage>
</organism>
<gene>
    <name evidence="3" type="ORF">EA472_17370</name>
</gene>
<protein>
    <submittedName>
        <fullName evidence="3">DUF4397 domain-containing protein</fullName>
    </submittedName>
</protein>
<dbReference type="AlphaFoldDB" id="A0A3N6M4U8"/>
<dbReference type="Pfam" id="PF14344">
    <property type="entry name" value="DUF4397"/>
    <property type="match status" value="1"/>
</dbReference>
<keyword evidence="4" id="KW-1185">Reference proteome</keyword>
<name>A0A3N6M4U8_NATCH</name>
<evidence type="ECO:0000313" key="3">
    <source>
        <dbReference type="EMBL" id="RQG98573.1"/>
    </source>
</evidence>
<dbReference type="OrthoDB" id="187327at2157"/>
<accession>A0A3N6M4U8</accession>
<sequence length="123" mass="12987">MRALRSPERCSPARARRQTKREGYGRRRDGRAVRVAHASPDAPAVDVYVDGQPVLEDVAFGDVSPYLELAPGTHTVTVTAAGDPETAAIEEELAVESAAYTVTSIGERGAAPASSVLRAERAG</sequence>
<evidence type="ECO:0000313" key="4">
    <source>
        <dbReference type="Proteomes" id="UP000281431"/>
    </source>
</evidence>
<feature type="region of interest" description="Disordered" evidence="1">
    <location>
        <begin position="1"/>
        <end position="33"/>
    </location>
</feature>
<feature type="compositionally biased region" description="Basic and acidic residues" evidence="1">
    <location>
        <begin position="20"/>
        <end position="32"/>
    </location>
</feature>
<evidence type="ECO:0000256" key="1">
    <source>
        <dbReference type="SAM" id="MobiDB-lite"/>
    </source>
</evidence>
<dbReference type="InterPro" id="IPR025510">
    <property type="entry name" value="DUF4397"/>
</dbReference>
<evidence type="ECO:0000259" key="2">
    <source>
        <dbReference type="Pfam" id="PF14344"/>
    </source>
</evidence>